<keyword evidence="7" id="KW-0479">Metal-binding</keyword>
<keyword evidence="2 7" id="KW-0808">Transferase</keyword>
<keyword evidence="6 7" id="KW-0057">Aromatic amino acid biosynthesis</keyword>
<dbReference type="Proteomes" id="UP000613840">
    <property type="component" value="Unassembled WGS sequence"/>
</dbReference>
<dbReference type="Pfam" id="PF01202">
    <property type="entry name" value="SKI"/>
    <property type="match status" value="1"/>
</dbReference>
<feature type="binding site" evidence="7">
    <location>
        <position position="45"/>
    </location>
    <ligand>
        <name>substrate</name>
    </ligand>
</feature>
<dbReference type="SUPFAM" id="SSF52540">
    <property type="entry name" value="P-loop containing nucleoside triphosphate hydrolases"/>
    <property type="match status" value="1"/>
</dbReference>
<dbReference type="Gene3D" id="3.40.50.300">
    <property type="entry name" value="P-loop containing nucleotide triphosphate hydrolases"/>
    <property type="match status" value="1"/>
</dbReference>
<accession>A0A917S2F3</accession>
<dbReference type="GO" id="GO:0009423">
    <property type="term" value="P:chorismate biosynthetic process"/>
    <property type="evidence" value="ECO:0007669"/>
    <property type="project" value="UniProtKB-UniRule"/>
</dbReference>
<dbReference type="EC" id="2.7.1.71" evidence="7"/>
<evidence type="ECO:0000256" key="1">
    <source>
        <dbReference type="ARBA" id="ARBA00022605"/>
    </source>
</evidence>
<dbReference type="InterPro" id="IPR031322">
    <property type="entry name" value="Shikimate/glucono_kinase"/>
</dbReference>
<proteinExistence type="inferred from homology"/>
<dbReference type="InterPro" id="IPR000623">
    <property type="entry name" value="Shikimate_kinase/TSH1"/>
</dbReference>
<dbReference type="GO" id="GO:0005524">
    <property type="term" value="F:ATP binding"/>
    <property type="evidence" value="ECO:0007669"/>
    <property type="project" value="UniProtKB-UniRule"/>
</dbReference>
<evidence type="ECO:0000256" key="4">
    <source>
        <dbReference type="ARBA" id="ARBA00022777"/>
    </source>
</evidence>
<keyword evidence="1 7" id="KW-0028">Amino-acid biosynthesis</keyword>
<feature type="binding site" evidence="7">
    <location>
        <position position="98"/>
    </location>
    <ligand>
        <name>substrate</name>
    </ligand>
</feature>
<keyword evidence="7" id="KW-0460">Magnesium</keyword>
<dbReference type="GO" id="GO:0004765">
    <property type="term" value="F:shikimate kinase activity"/>
    <property type="evidence" value="ECO:0007669"/>
    <property type="project" value="UniProtKB-UniRule"/>
</dbReference>
<reference evidence="8" key="1">
    <citation type="journal article" date="2014" name="Int. J. Syst. Evol. Microbiol.">
        <title>Complete genome sequence of Corynebacterium casei LMG S-19264T (=DSM 44701T), isolated from a smear-ripened cheese.</title>
        <authorList>
            <consortium name="US DOE Joint Genome Institute (JGI-PGF)"/>
            <person name="Walter F."/>
            <person name="Albersmeier A."/>
            <person name="Kalinowski J."/>
            <person name="Ruckert C."/>
        </authorList>
    </citation>
    <scope>NUCLEOTIDE SEQUENCE</scope>
    <source>
        <strain evidence="8">CGMCC 4.7306</strain>
    </source>
</reference>
<evidence type="ECO:0000313" key="8">
    <source>
        <dbReference type="EMBL" id="GGL52969.1"/>
    </source>
</evidence>
<dbReference type="GO" id="GO:0009073">
    <property type="term" value="P:aromatic amino acid family biosynthetic process"/>
    <property type="evidence" value="ECO:0007669"/>
    <property type="project" value="UniProtKB-KW"/>
</dbReference>
<comment type="cofactor">
    <cofactor evidence="7">
        <name>Mg(2+)</name>
        <dbReference type="ChEBI" id="CHEBI:18420"/>
    </cofactor>
    <text evidence="7">Binds 1 Mg(2+) ion per subunit.</text>
</comment>
<comment type="subunit">
    <text evidence="7">Monomer.</text>
</comment>
<comment type="caution">
    <text evidence="7">Lacks conserved residue(s) required for the propagation of feature annotation.</text>
</comment>
<evidence type="ECO:0000256" key="5">
    <source>
        <dbReference type="ARBA" id="ARBA00022840"/>
    </source>
</evidence>
<feature type="binding site" evidence="7">
    <location>
        <begin position="23"/>
        <end position="28"/>
    </location>
    <ligand>
        <name>ATP</name>
        <dbReference type="ChEBI" id="CHEBI:30616"/>
    </ligand>
</feature>
<feature type="binding site" evidence="7">
    <location>
        <position position="69"/>
    </location>
    <ligand>
        <name>substrate</name>
    </ligand>
</feature>
<dbReference type="AlphaFoldDB" id="A0A917S2F3"/>
<comment type="similarity">
    <text evidence="7">Belongs to the shikimate kinase family.</text>
</comment>
<name>A0A917S2F3_9ACTN</name>
<comment type="function">
    <text evidence="7">Catalyzes the specific phosphorylation of the 3-hydroxyl group of shikimic acid using ATP as a cosubstrate.</text>
</comment>
<comment type="catalytic activity">
    <reaction evidence="7">
        <text>shikimate + ATP = 3-phosphoshikimate + ADP + H(+)</text>
        <dbReference type="Rhea" id="RHEA:13121"/>
        <dbReference type="ChEBI" id="CHEBI:15378"/>
        <dbReference type="ChEBI" id="CHEBI:30616"/>
        <dbReference type="ChEBI" id="CHEBI:36208"/>
        <dbReference type="ChEBI" id="CHEBI:145989"/>
        <dbReference type="ChEBI" id="CHEBI:456216"/>
        <dbReference type="EC" id="2.7.1.71"/>
    </reaction>
</comment>
<dbReference type="PANTHER" id="PTHR21087">
    <property type="entry name" value="SHIKIMATE KINASE"/>
    <property type="match status" value="1"/>
</dbReference>
<evidence type="ECO:0000256" key="6">
    <source>
        <dbReference type="ARBA" id="ARBA00023141"/>
    </source>
</evidence>
<evidence type="ECO:0000256" key="2">
    <source>
        <dbReference type="ARBA" id="ARBA00022679"/>
    </source>
</evidence>
<reference evidence="8" key="2">
    <citation type="submission" date="2020-09" db="EMBL/GenBank/DDBJ databases">
        <authorList>
            <person name="Sun Q."/>
            <person name="Zhou Y."/>
        </authorList>
    </citation>
    <scope>NUCLEOTIDE SEQUENCE</scope>
    <source>
        <strain evidence="8">CGMCC 4.7306</strain>
    </source>
</reference>
<dbReference type="EMBL" id="BMMZ01000002">
    <property type="protein sequence ID" value="GGL52969.1"/>
    <property type="molecule type" value="Genomic_DNA"/>
</dbReference>
<keyword evidence="9" id="KW-1185">Reference proteome</keyword>
<feature type="binding site" evidence="7">
    <location>
        <position position="153"/>
    </location>
    <ligand>
        <name>substrate</name>
    </ligand>
</feature>
<feature type="binding site" evidence="7">
    <location>
        <position position="27"/>
    </location>
    <ligand>
        <name>Mg(2+)</name>
        <dbReference type="ChEBI" id="CHEBI:18420"/>
    </ligand>
</feature>
<protein>
    <recommendedName>
        <fullName evidence="7">Shikimate kinase</fullName>
        <shortName evidence="7">SK</shortName>
        <ecNumber evidence="7">2.7.1.71</ecNumber>
    </recommendedName>
</protein>
<dbReference type="CDD" id="cd00464">
    <property type="entry name" value="SK"/>
    <property type="match status" value="1"/>
</dbReference>
<evidence type="ECO:0000256" key="3">
    <source>
        <dbReference type="ARBA" id="ARBA00022741"/>
    </source>
</evidence>
<dbReference type="RefSeq" id="WP_229669716.1">
    <property type="nucleotide sequence ID" value="NZ_BMMZ01000002.1"/>
</dbReference>
<comment type="caution">
    <text evidence="8">The sequence shown here is derived from an EMBL/GenBank/DDBJ whole genome shotgun (WGS) entry which is preliminary data.</text>
</comment>
<sequence length="191" mass="19825">MSDATGDRGQGAMGPIVLVGAPSSGKSTVGRALAARLGVDFVDIDALIEERAGKPIAEIFASDGEPVFRDLETATTIRTLGELSAAPAASGAIVSLGGGAVTSEPIRTALAPYRVVWLQVGIAAAADRIGLNTARPLLLGNVRGQLIKLMREREPLYREVATIGLATDHHEPAELVKLIIEQLPGLQGSQS</sequence>
<keyword evidence="5 7" id="KW-0067">ATP-binding</keyword>
<dbReference type="GO" id="GO:0000287">
    <property type="term" value="F:magnesium ion binding"/>
    <property type="evidence" value="ECO:0007669"/>
    <property type="project" value="UniProtKB-UniRule"/>
</dbReference>
<comment type="pathway">
    <text evidence="7">Metabolic intermediate biosynthesis; chorismate biosynthesis; chorismate from D-erythrose 4-phosphate and phosphoenolpyruvate: step 5/7.</text>
</comment>
<gene>
    <name evidence="7 8" type="primary">aroK</name>
    <name evidence="8" type="ORF">GCM10011575_09150</name>
</gene>
<dbReference type="HAMAP" id="MF_00109">
    <property type="entry name" value="Shikimate_kinase"/>
    <property type="match status" value="1"/>
</dbReference>
<dbReference type="GO" id="GO:0008652">
    <property type="term" value="P:amino acid biosynthetic process"/>
    <property type="evidence" value="ECO:0007669"/>
    <property type="project" value="UniProtKB-KW"/>
</dbReference>
<dbReference type="PRINTS" id="PR01100">
    <property type="entry name" value="SHIKIMTKNASE"/>
</dbReference>
<keyword evidence="3 7" id="KW-0547">Nucleotide-binding</keyword>
<evidence type="ECO:0000256" key="7">
    <source>
        <dbReference type="HAMAP-Rule" id="MF_00109"/>
    </source>
</evidence>
<keyword evidence="7" id="KW-0963">Cytoplasm</keyword>
<dbReference type="PANTHER" id="PTHR21087:SF16">
    <property type="entry name" value="SHIKIMATE KINASE 1, CHLOROPLASTIC"/>
    <property type="match status" value="1"/>
</dbReference>
<keyword evidence="4 7" id="KW-0418">Kinase</keyword>
<comment type="subcellular location">
    <subcellularLocation>
        <location evidence="7">Cytoplasm</location>
    </subcellularLocation>
</comment>
<feature type="binding site" evidence="7">
    <location>
        <position position="135"/>
    </location>
    <ligand>
        <name>ATP</name>
        <dbReference type="ChEBI" id="CHEBI:30616"/>
    </ligand>
</feature>
<organism evidence="8 9">
    <name type="scientific">Microlunatus endophyticus</name>
    <dbReference type="NCBI Taxonomy" id="1716077"/>
    <lineage>
        <taxon>Bacteria</taxon>
        <taxon>Bacillati</taxon>
        <taxon>Actinomycetota</taxon>
        <taxon>Actinomycetes</taxon>
        <taxon>Propionibacteriales</taxon>
        <taxon>Propionibacteriaceae</taxon>
        <taxon>Microlunatus</taxon>
    </lineage>
</organism>
<dbReference type="InterPro" id="IPR027417">
    <property type="entry name" value="P-loop_NTPase"/>
</dbReference>
<dbReference type="GO" id="GO:0005829">
    <property type="term" value="C:cytosol"/>
    <property type="evidence" value="ECO:0007669"/>
    <property type="project" value="TreeGrafter"/>
</dbReference>
<evidence type="ECO:0000313" key="9">
    <source>
        <dbReference type="Proteomes" id="UP000613840"/>
    </source>
</evidence>